<sequence>MILKITPNRLKTLIFLAFFAFLPLLQLQAQTRVYANSATVSNAAHIDNATNAYDSNLTTFANVRANSGVALGVGAYNGYIELQFPSTLPANTISYVKIETEDDLLNSLLGGSLGELLADVLGVVLTGSQEFTVQAKNNTTIVLQGDSQDAGEFATDRMRIVVDDAGDFYVMITPDQAYNRIRITNRTGGSLLGLGTVKNLSVYDAYYVTAPANCGQPVFTSFSASGLNLDLIDLGTNGVQNPENAIDADPDNFSTLSFGVLGVAGAIEQTVYFEGSSLSTDEFTLRMRLTGTILDLNLANNINVRSYNGATLVQDVTLSTLLSLNLLNLNGGEITSIPLTPGAPVDRITLEFESFVGLSVSQNLDFFGITRTAAQPEITDVDTQDARGCEGGTVDLYADTDPANELRWYDAEEDGNLLATVAAGDPFTTPTLTADVTYYVAVARIGCTEESLRVAVDVTVTSVATPSGTATQEFCAYGGFTVSDIAVNESNVVFYDQATGGAQFLDTDALTDATVYYAAQVDALTNCESVTRFAITVNLNDLCDVTLNVKVLLQGALYNSTPGVMRDNLRTQGLIPLNQPYSSALNSRFTQVNGGGTETTTNTVLNANSGTNDAIVDWIFIEIRDAANSQTVFKTVSALLQRDGDVIASDGSSLRVTGLPETFYIAVKHRNHFGAMGSQLLTVLNGEVALDFTTIDTADLFSLSGFTGANAMVTVSGVKALYAGNANYDNKVKYDGAANDRQVLAGQVLSHPSNTNQVLNFSSATGYYSGDVNMDGKVLYDGASNERLIIQNIVITYPLNTSGLNNYNGMVEQIPQ</sequence>
<name>A0A444W728_9FLAO</name>
<accession>A0A444W728</accession>
<proteinExistence type="predicted"/>
<keyword evidence="3" id="KW-1185">Reference proteome</keyword>
<gene>
    <name evidence="2" type="ORF">NU09_2595</name>
</gene>
<dbReference type="EMBL" id="JUIW01000009">
    <property type="protein sequence ID" value="RYJ41670.1"/>
    <property type="molecule type" value="Genomic_DNA"/>
</dbReference>
<organism evidence="2 3">
    <name type="scientific">Flavobacterium beibuense</name>
    <dbReference type="NCBI Taxonomy" id="657326"/>
    <lineage>
        <taxon>Bacteria</taxon>
        <taxon>Pseudomonadati</taxon>
        <taxon>Bacteroidota</taxon>
        <taxon>Flavobacteriia</taxon>
        <taxon>Flavobacteriales</taxon>
        <taxon>Flavobacteriaceae</taxon>
        <taxon>Flavobacterium</taxon>
    </lineage>
</organism>
<evidence type="ECO:0000313" key="3">
    <source>
        <dbReference type="Proteomes" id="UP000289775"/>
    </source>
</evidence>
<feature type="domain" description="Ig-like" evidence="1">
    <location>
        <begin position="379"/>
        <end position="461"/>
    </location>
</feature>
<dbReference type="Pfam" id="PF19081">
    <property type="entry name" value="Ig_7"/>
    <property type="match status" value="1"/>
</dbReference>
<dbReference type="RefSeq" id="WP_129751693.1">
    <property type="nucleotide sequence ID" value="NZ_JUIW01000009.1"/>
</dbReference>
<dbReference type="Proteomes" id="UP000289775">
    <property type="component" value="Unassembled WGS sequence"/>
</dbReference>
<dbReference type="AlphaFoldDB" id="A0A444W728"/>
<reference evidence="2 3" key="1">
    <citation type="submission" date="2014-12" db="EMBL/GenBank/DDBJ databases">
        <title>Genome sequence of Flavobacterium beibuense RSKm HC5.</title>
        <authorList>
            <person name="Kim J.F."/>
            <person name="Song J.Y."/>
            <person name="Kwak M.-J."/>
            <person name="Lee S.-W."/>
        </authorList>
    </citation>
    <scope>NUCLEOTIDE SEQUENCE [LARGE SCALE GENOMIC DNA]</scope>
    <source>
        <strain evidence="2 3">RSKm HC5</strain>
    </source>
</reference>
<dbReference type="OrthoDB" id="1236981at2"/>
<evidence type="ECO:0000313" key="2">
    <source>
        <dbReference type="EMBL" id="RYJ41670.1"/>
    </source>
</evidence>
<protein>
    <submittedName>
        <fullName evidence="2">Cadherin repeat protein</fullName>
    </submittedName>
</protein>
<dbReference type="InterPro" id="IPR044023">
    <property type="entry name" value="Ig_7"/>
</dbReference>
<evidence type="ECO:0000259" key="1">
    <source>
        <dbReference type="Pfam" id="PF19081"/>
    </source>
</evidence>
<comment type="caution">
    <text evidence="2">The sequence shown here is derived from an EMBL/GenBank/DDBJ whole genome shotgun (WGS) entry which is preliminary data.</text>
</comment>